<proteinExistence type="predicted"/>
<organism evidence="1">
    <name type="scientific">Anguilla anguilla</name>
    <name type="common">European freshwater eel</name>
    <name type="synonym">Muraena anguilla</name>
    <dbReference type="NCBI Taxonomy" id="7936"/>
    <lineage>
        <taxon>Eukaryota</taxon>
        <taxon>Metazoa</taxon>
        <taxon>Chordata</taxon>
        <taxon>Craniata</taxon>
        <taxon>Vertebrata</taxon>
        <taxon>Euteleostomi</taxon>
        <taxon>Actinopterygii</taxon>
        <taxon>Neopterygii</taxon>
        <taxon>Teleostei</taxon>
        <taxon>Anguilliformes</taxon>
        <taxon>Anguillidae</taxon>
        <taxon>Anguilla</taxon>
    </lineage>
</organism>
<reference evidence="1" key="1">
    <citation type="submission" date="2014-11" db="EMBL/GenBank/DDBJ databases">
        <authorList>
            <person name="Amaro Gonzalez C."/>
        </authorList>
    </citation>
    <scope>NUCLEOTIDE SEQUENCE</scope>
</reference>
<sequence length="24" mass="2466">MITLPSHGQDTAAVKLVVTGQADL</sequence>
<reference evidence="1" key="2">
    <citation type="journal article" date="2015" name="Fish Shellfish Immunol.">
        <title>Early steps in the European eel (Anguilla anguilla)-Vibrio vulnificus interaction in the gills: Role of the RtxA13 toxin.</title>
        <authorList>
            <person name="Callol A."/>
            <person name="Pajuelo D."/>
            <person name="Ebbesson L."/>
            <person name="Teles M."/>
            <person name="MacKenzie S."/>
            <person name="Amaro C."/>
        </authorList>
    </citation>
    <scope>NUCLEOTIDE SEQUENCE</scope>
</reference>
<name>A0A0E9UR02_ANGAN</name>
<dbReference type="EMBL" id="GBXM01040350">
    <property type="protein sequence ID" value="JAH68227.1"/>
    <property type="molecule type" value="Transcribed_RNA"/>
</dbReference>
<accession>A0A0E9UR02</accession>
<evidence type="ECO:0000313" key="1">
    <source>
        <dbReference type="EMBL" id="JAH68227.1"/>
    </source>
</evidence>
<protein>
    <submittedName>
        <fullName evidence="1">Uncharacterized protein</fullName>
    </submittedName>
</protein>
<dbReference type="AlphaFoldDB" id="A0A0E9UR02"/>